<protein>
    <recommendedName>
        <fullName evidence="2">N-acetylglucosaminylphosphatidylinositol deacetylase</fullName>
        <ecNumber evidence="2">3.5.1.89</ecNumber>
    </recommendedName>
</protein>
<dbReference type="Pfam" id="PF02585">
    <property type="entry name" value="PIG-L"/>
    <property type="match status" value="1"/>
</dbReference>
<dbReference type="PANTHER" id="PTHR12993:SF11">
    <property type="entry name" value="N-ACETYLGLUCOSAMINYL-PHOSPHATIDYLINOSITOL DE-N-ACETYLASE"/>
    <property type="match status" value="1"/>
</dbReference>
<keyword evidence="5" id="KW-1185">Reference proteome</keyword>
<dbReference type="GO" id="GO:0000225">
    <property type="term" value="F:N-acetylglucosaminylphosphatidylinositol deacetylase activity"/>
    <property type="evidence" value="ECO:0007669"/>
    <property type="project" value="UniProtKB-EC"/>
</dbReference>
<dbReference type="Gene3D" id="3.40.50.10320">
    <property type="entry name" value="LmbE-like"/>
    <property type="match status" value="1"/>
</dbReference>
<feature type="region of interest" description="Disordered" evidence="3">
    <location>
        <begin position="173"/>
        <end position="193"/>
    </location>
</feature>
<dbReference type="GO" id="GO:0005783">
    <property type="term" value="C:endoplasmic reticulum"/>
    <property type="evidence" value="ECO:0007669"/>
    <property type="project" value="TreeGrafter"/>
</dbReference>
<comment type="caution">
    <text evidence="4">The sequence shown here is derived from an EMBL/GenBank/DDBJ whole genome shotgun (WGS) entry which is preliminary data.</text>
</comment>
<accession>A0A9D4YSB6</accession>
<reference evidence="4" key="2">
    <citation type="submission" date="2020-11" db="EMBL/GenBank/DDBJ databases">
        <authorList>
            <person name="Cecchin M."/>
            <person name="Marcolungo L."/>
            <person name="Rossato M."/>
            <person name="Girolomoni L."/>
            <person name="Cosentino E."/>
            <person name="Cuine S."/>
            <person name="Li-Beisson Y."/>
            <person name="Delledonne M."/>
            <person name="Ballottari M."/>
        </authorList>
    </citation>
    <scope>NUCLEOTIDE SEQUENCE</scope>
    <source>
        <strain evidence="4">211/11P</strain>
        <tissue evidence="4">Whole cell</tissue>
    </source>
</reference>
<dbReference type="OrthoDB" id="440160at2759"/>
<evidence type="ECO:0000313" key="4">
    <source>
        <dbReference type="EMBL" id="KAI3423800.1"/>
    </source>
</evidence>
<evidence type="ECO:0000313" key="5">
    <source>
        <dbReference type="Proteomes" id="UP001055712"/>
    </source>
</evidence>
<evidence type="ECO:0000256" key="3">
    <source>
        <dbReference type="SAM" id="MobiDB-lite"/>
    </source>
</evidence>
<dbReference type="SUPFAM" id="SSF102588">
    <property type="entry name" value="LmbE-like"/>
    <property type="match status" value="1"/>
</dbReference>
<gene>
    <name evidence="4" type="ORF">D9Q98_009637</name>
</gene>
<proteinExistence type="inferred from homology"/>
<dbReference type="InterPro" id="IPR024078">
    <property type="entry name" value="LmbE-like_dom_sf"/>
</dbReference>
<evidence type="ECO:0000256" key="1">
    <source>
        <dbReference type="ARBA" id="ARBA00006066"/>
    </source>
</evidence>
<comment type="similarity">
    <text evidence="1">Belongs to the PIGL family.</text>
</comment>
<dbReference type="PANTHER" id="PTHR12993">
    <property type="entry name" value="N-ACETYLGLUCOSAMINYL-PHOSPHATIDYLINOSITOL DE-N-ACETYLASE-RELATED"/>
    <property type="match status" value="1"/>
</dbReference>
<dbReference type="InterPro" id="IPR003737">
    <property type="entry name" value="GlcNAc_PI_deacetylase-related"/>
</dbReference>
<name>A0A9D4YSB6_CHLVU</name>
<sequence>MAAALFVTAHPDDETMFFSPSILNLVDRGMQVALLCLSTGDADGLGRLRSQELRHACSLLGIAGQDITLIDDPQLPDGMDQHWSPLVVEQHVAQAVRRLQPDQIYTFDNGGVSGHPNHLATCAGVLRWWEATPSSSSPSSMPELWQLETVSLPRKYLGLLDSPLAHLMAAMQRRRRQRQQRRQQQQRQQDLDSVQVVVRASPRQAWRALLKHRSQMVWYRRVWMVLSRYMYVNTLVRHY</sequence>
<dbReference type="EMBL" id="SIDB01000014">
    <property type="protein sequence ID" value="KAI3423800.1"/>
    <property type="molecule type" value="Genomic_DNA"/>
</dbReference>
<reference evidence="4" key="1">
    <citation type="journal article" date="2019" name="Plant J.">
        <title>Chlorella vulgaris genome assembly and annotation reveals the molecular basis for metabolic acclimation to high light conditions.</title>
        <authorList>
            <person name="Cecchin M."/>
            <person name="Marcolungo L."/>
            <person name="Rossato M."/>
            <person name="Girolomoni L."/>
            <person name="Cosentino E."/>
            <person name="Cuine S."/>
            <person name="Li-Beisson Y."/>
            <person name="Delledonne M."/>
            <person name="Ballottari M."/>
        </authorList>
    </citation>
    <scope>NUCLEOTIDE SEQUENCE</scope>
    <source>
        <strain evidence="4">211/11P</strain>
    </source>
</reference>
<dbReference type="AlphaFoldDB" id="A0A9D4YSB6"/>
<organism evidence="4 5">
    <name type="scientific">Chlorella vulgaris</name>
    <name type="common">Green alga</name>
    <dbReference type="NCBI Taxonomy" id="3077"/>
    <lineage>
        <taxon>Eukaryota</taxon>
        <taxon>Viridiplantae</taxon>
        <taxon>Chlorophyta</taxon>
        <taxon>core chlorophytes</taxon>
        <taxon>Trebouxiophyceae</taxon>
        <taxon>Chlorellales</taxon>
        <taxon>Chlorellaceae</taxon>
        <taxon>Chlorella clade</taxon>
        <taxon>Chlorella</taxon>
    </lineage>
</organism>
<evidence type="ECO:0000256" key="2">
    <source>
        <dbReference type="ARBA" id="ARBA00012176"/>
    </source>
</evidence>
<dbReference type="EC" id="3.5.1.89" evidence="2"/>
<dbReference type="Proteomes" id="UP001055712">
    <property type="component" value="Unassembled WGS sequence"/>
</dbReference>